<evidence type="ECO:0000313" key="2">
    <source>
        <dbReference type="Proteomes" id="UP000094764"/>
    </source>
</evidence>
<dbReference type="RefSeq" id="WP_069633584.1">
    <property type="nucleotide sequence ID" value="NZ_JXKZ01000001.1"/>
</dbReference>
<sequence>MRNKSKVFMIMSVFSMVVIMTGCGTVKKAKESIDNYGSNSSKMDEGDKYNAYVDLFNVLSDELTTIESSYAEYHIDEAGNFAPTDDKNALGFIGDTSSVQRAIEEADKAISTKPKMDVDKDVEALLTVLKKEMSILEEIESYYNEKDFLNDHDEKGKELNTKLLSVYKQADKLLKKFHDNMQALMSETEKKERKSHEKEGNKISLGMLQFIDVAKETRNLVNDSITEDGTINLIPEEYAEVNIKISKALDELKAVPKDSNAIAKEGFSSSSTFDIDNFIDKASEFKSLSNTLSASFEDEESLTDSTKEISNAYSALIDAYNKIN</sequence>
<dbReference type="EMBL" id="MIKB01000001">
    <property type="protein sequence ID" value="OEG19242.1"/>
    <property type="molecule type" value="Genomic_DNA"/>
</dbReference>
<evidence type="ECO:0008006" key="3">
    <source>
        <dbReference type="Google" id="ProtNLM"/>
    </source>
</evidence>
<dbReference type="PROSITE" id="PS51257">
    <property type="entry name" value="PROKAR_LIPOPROTEIN"/>
    <property type="match status" value="1"/>
</dbReference>
<dbReference type="Proteomes" id="UP000094764">
    <property type="component" value="Unassembled WGS sequence"/>
</dbReference>
<dbReference type="Pfam" id="PF12889">
    <property type="entry name" value="DUF3829"/>
    <property type="match status" value="1"/>
</dbReference>
<name>A0A1E5H2Y6_9ENTE</name>
<reference evidence="2" key="1">
    <citation type="submission" date="2016-09" db="EMBL/GenBank/DDBJ databases">
        <authorList>
            <person name="Gulvik C.A."/>
        </authorList>
    </citation>
    <scope>NUCLEOTIDE SEQUENCE [LARGE SCALE GENOMIC DNA]</scope>
    <source>
        <strain evidence="2">LMG 26306</strain>
    </source>
</reference>
<comment type="caution">
    <text evidence="1">The sequence shown here is derived from an EMBL/GenBank/DDBJ whole genome shotgun (WGS) entry which is preliminary data.</text>
</comment>
<accession>A0A1E5H2Y6</accession>
<organism evidence="1 2">
    <name type="scientific">Enterococcus quebecensis</name>
    <dbReference type="NCBI Taxonomy" id="903983"/>
    <lineage>
        <taxon>Bacteria</taxon>
        <taxon>Bacillati</taxon>
        <taxon>Bacillota</taxon>
        <taxon>Bacilli</taxon>
        <taxon>Lactobacillales</taxon>
        <taxon>Enterococcaceae</taxon>
        <taxon>Enterococcus</taxon>
    </lineage>
</organism>
<dbReference type="InterPro" id="IPR024291">
    <property type="entry name" value="DUF3829"/>
</dbReference>
<keyword evidence="2" id="KW-1185">Reference proteome</keyword>
<protein>
    <recommendedName>
        <fullName evidence="3">DUF3829 domain-containing protein</fullName>
    </recommendedName>
</protein>
<gene>
    <name evidence="1" type="ORF">BCR23_00700</name>
</gene>
<dbReference type="OrthoDB" id="1662689at2"/>
<evidence type="ECO:0000313" key="1">
    <source>
        <dbReference type="EMBL" id="OEG19242.1"/>
    </source>
</evidence>
<proteinExistence type="predicted"/>
<dbReference type="AlphaFoldDB" id="A0A1E5H2Y6"/>